<sequence>MGHQAEQGLQIKYAGARPPPQSRFQSASRPFHALSFSPHGRLAYGLSPSCCPARTSLDDGRHHICSTWPWLVLLLPWAWFATAAISHGYSQIAWHDGSGPDRHPYSYSCILTRAGLAIPAAFEGADCIESRSRRPLSSHDRYASLRVCHIVGRGPNCAMVRDVQMASPAGRRSALGQSCRHHPSLRGIYVLRAAISSPCRCDLAQDDQEGRSSVAHALRRTTGNDGGSASSVSCARREFESLHIGDIFHLSQQPQQVLRPIAKSGSHRQEFFVIFGIRHRVAWCTTEITAFI</sequence>
<reference evidence="2 3" key="1">
    <citation type="submission" date="2019-06" db="EMBL/GenBank/DDBJ databases">
        <title>Sorghum-associated microbial communities from plants grown in Nebraska, USA.</title>
        <authorList>
            <person name="Schachtman D."/>
        </authorList>
    </citation>
    <scope>NUCLEOTIDE SEQUENCE [LARGE SCALE GENOMIC DNA]</scope>
    <source>
        <strain evidence="2 3">1225</strain>
    </source>
</reference>
<gene>
    <name evidence="2" type="ORF">FHW37_112115</name>
</gene>
<evidence type="ECO:0000313" key="2">
    <source>
        <dbReference type="EMBL" id="TWF47476.1"/>
    </source>
</evidence>
<keyword evidence="3" id="KW-1185">Reference proteome</keyword>
<dbReference type="Proteomes" id="UP000320653">
    <property type="component" value="Unassembled WGS sequence"/>
</dbReference>
<organism evidence="2 3">
    <name type="scientific">Neorhizobium alkalisoli</name>
    <dbReference type="NCBI Taxonomy" id="528178"/>
    <lineage>
        <taxon>Bacteria</taxon>
        <taxon>Pseudomonadati</taxon>
        <taxon>Pseudomonadota</taxon>
        <taxon>Alphaproteobacteria</taxon>
        <taxon>Hyphomicrobiales</taxon>
        <taxon>Rhizobiaceae</taxon>
        <taxon>Rhizobium/Agrobacterium group</taxon>
        <taxon>Neorhizobium</taxon>
    </lineage>
</organism>
<name>A0A561QAT4_9HYPH</name>
<dbReference type="AlphaFoldDB" id="A0A561QAT4"/>
<dbReference type="EMBL" id="VIWP01000012">
    <property type="protein sequence ID" value="TWF47476.1"/>
    <property type="molecule type" value="Genomic_DNA"/>
</dbReference>
<comment type="caution">
    <text evidence="2">The sequence shown here is derived from an EMBL/GenBank/DDBJ whole genome shotgun (WGS) entry which is preliminary data.</text>
</comment>
<accession>A0A561QAT4</accession>
<protein>
    <submittedName>
        <fullName evidence="2">Uncharacterized protein</fullName>
    </submittedName>
</protein>
<evidence type="ECO:0000313" key="3">
    <source>
        <dbReference type="Proteomes" id="UP000320653"/>
    </source>
</evidence>
<feature type="region of interest" description="Disordered" evidence="1">
    <location>
        <begin position="1"/>
        <end position="25"/>
    </location>
</feature>
<evidence type="ECO:0000256" key="1">
    <source>
        <dbReference type="SAM" id="MobiDB-lite"/>
    </source>
</evidence>
<proteinExistence type="predicted"/>